<keyword evidence="1" id="KW-0472">Membrane</keyword>
<feature type="transmembrane region" description="Helical" evidence="1">
    <location>
        <begin position="158"/>
        <end position="176"/>
    </location>
</feature>
<accession>A0A239NA74</accession>
<evidence type="ECO:0000313" key="2">
    <source>
        <dbReference type="EMBL" id="SNT51795.1"/>
    </source>
</evidence>
<dbReference type="OrthoDB" id="9986828at2"/>
<keyword evidence="1" id="KW-1133">Transmembrane helix</keyword>
<proteinExistence type="predicted"/>
<evidence type="ECO:0000256" key="1">
    <source>
        <dbReference type="SAM" id="Phobius"/>
    </source>
</evidence>
<dbReference type="Proteomes" id="UP000198280">
    <property type="component" value="Unassembled WGS sequence"/>
</dbReference>
<protein>
    <submittedName>
        <fullName evidence="2">Uncharacterized protein</fullName>
    </submittedName>
</protein>
<dbReference type="RefSeq" id="WP_089228524.1">
    <property type="nucleotide sequence ID" value="NZ_FZOF01000033.1"/>
</dbReference>
<evidence type="ECO:0000313" key="3">
    <source>
        <dbReference type="Proteomes" id="UP000198280"/>
    </source>
</evidence>
<dbReference type="AlphaFoldDB" id="A0A239NA74"/>
<dbReference type="EMBL" id="FZOF01000033">
    <property type="protein sequence ID" value="SNT51795.1"/>
    <property type="molecule type" value="Genomic_DNA"/>
</dbReference>
<organism evidence="2 3">
    <name type="scientific">Actinacidiphila glaucinigra</name>
    <dbReference type="NCBI Taxonomy" id="235986"/>
    <lineage>
        <taxon>Bacteria</taxon>
        <taxon>Bacillati</taxon>
        <taxon>Actinomycetota</taxon>
        <taxon>Actinomycetes</taxon>
        <taxon>Kitasatosporales</taxon>
        <taxon>Streptomycetaceae</taxon>
        <taxon>Actinacidiphila</taxon>
    </lineage>
</organism>
<keyword evidence="3" id="KW-1185">Reference proteome</keyword>
<keyword evidence="1" id="KW-0812">Transmembrane</keyword>
<sequence length="262" mass="27536">MAHTSGSFPSAAAYADGVVGGTGAPFSWSDLESSAFTRLPELHKAVKAAGADLDHTKTRRDHALSAGWLVLLFAPLALPLLAILAVRHEDSAVLLHVAIALICAGHIALRAMEWRRTRSGGTRATDQEAVLASFETVFAAVSAGIYAVAAGVTPSPGLWLLCAGQAAVAAMCVVSIRVTRKAAGRGVPTSQRPAFEDVLALVSALDDNERTALLADLHLALERLADAGVITPAQYDEAHRAPLGSLARRLWALERSPARQTR</sequence>
<feature type="transmembrane region" description="Helical" evidence="1">
    <location>
        <begin position="66"/>
        <end position="86"/>
    </location>
</feature>
<reference evidence="2 3" key="1">
    <citation type="submission" date="2017-06" db="EMBL/GenBank/DDBJ databases">
        <authorList>
            <person name="Kim H.J."/>
            <person name="Triplett B.A."/>
        </authorList>
    </citation>
    <scope>NUCLEOTIDE SEQUENCE [LARGE SCALE GENOMIC DNA]</scope>
    <source>
        <strain evidence="2 3">CGMCC 4.1858</strain>
    </source>
</reference>
<feature type="transmembrane region" description="Helical" evidence="1">
    <location>
        <begin position="92"/>
        <end position="109"/>
    </location>
</feature>
<name>A0A239NA74_9ACTN</name>
<feature type="transmembrane region" description="Helical" evidence="1">
    <location>
        <begin position="130"/>
        <end position="152"/>
    </location>
</feature>
<gene>
    <name evidence="2" type="ORF">SAMN05216252_13338</name>
</gene>